<reference evidence="2 3" key="1">
    <citation type="journal article" date="2018" name="Mol. Plant">
        <title>The genome of Artemisia annua provides insight into the evolution of Asteraceae family and artemisinin biosynthesis.</title>
        <authorList>
            <person name="Shen Q."/>
            <person name="Zhang L."/>
            <person name="Liao Z."/>
            <person name="Wang S."/>
            <person name="Yan T."/>
            <person name="Shi P."/>
            <person name="Liu M."/>
            <person name="Fu X."/>
            <person name="Pan Q."/>
            <person name="Wang Y."/>
            <person name="Lv Z."/>
            <person name="Lu X."/>
            <person name="Zhang F."/>
            <person name="Jiang W."/>
            <person name="Ma Y."/>
            <person name="Chen M."/>
            <person name="Hao X."/>
            <person name="Li L."/>
            <person name="Tang Y."/>
            <person name="Lv G."/>
            <person name="Zhou Y."/>
            <person name="Sun X."/>
            <person name="Brodelius P.E."/>
            <person name="Rose J.K.C."/>
            <person name="Tang K."/>
        </authorList>
    </citation>
    <scope>NUCLEOTIDE SEQUENCE [LARGE SCALE GENOMIC DNA]</scope>
    <source>
        <strain evidence="3">cv. Huhao1</strain>
        <tissue evidence="2">Leaf</tissue>
    </source>
</reference>
<dbReference type="Proteomes" id="UP000245207">
    <property type="component" value="Unassembled WGS sequence"/>
</dbReference>
<dbReference type="EMBL" id="PKPP01002719">
    <property type="protein sequence ID" value="PWA73591.1"/>
    <property type="molecule type" value="Genomic_DNA"/>
</dbReference>
<dbReference type="STRING" id="35608.A0A2U1NJD5"/>
<dbReference type="OrthoDB" id="1750912at2759"/>
<dbReference type="GO" id="GO:0003964">
    <property type="term" value="F:RNA-directed DNA polymerase activity"/>
    <property type="evidence" value="ECO:0007669"/>
    <property type="project" value="UniProtKB-KW"/>
</dbReference>
<accession>A0A2U1NJD5</accession>
<dbReference type="Gene3D" id="3.60.10.10">
    <property type="entry name" value="Endonuclease/exonuclease/phosphatase"/>
    <property type="match status" value="1"/>
</dbReference>
<comment type="caution">
    <text evidence="2">The sequence shown here is derived from an EMBL/GenBank/DDBJ whole genome shotgun (WGS) entry which is preliminary data.</text>
</comment>
<feature type="region of interest" description="Disordered" evidence="1">
    <location>
        <begin position="412"/>
        <end position="433"/>
    </location>
</feature>
<proteinExistence type="predicted"/>
<name>A0A2U1NJD5_ARTAN</name>
<feature type="region of interest" description="Disordered" evidence="1">
    <location>
        <begin position="342"/>
        <end position="386"/>
    </location>
</feature>
<evidence type="ECO:0000313" key="3">
    <source>
        <dbReference type="Proteomes" id="UP000245207"/>
    </source>
</evidence>
<sequence>MAGNNNSHGWTWVFGNNKKQHSKPIDNPFVKDVEKIATSYFVTNFPETLDAKNLWKEFQSHGRIVDAYIANKRSKIGMNLLKPCQISGLGVTTCLCLLLNFRGQLMLNHTLCLKLMCRVFPILIAIMPLPCSLPNSHESYASVAKGVATSKGVFDNGIQHNGNRIHLGDSDLIKVEDTSTVILVEVKEVDSISNMFGICRNEGFANVNIHYVGGLWVWIQFDNPKACEAFKANESLKTFWSSIRTVSPSFIIDERLIWIEINGLPLCAWGSNALKKVTIVIHGKIFNVHVKEVGSWSTSITNDFECSEAEDKISEEESHSSNEEENSIEALDDFIEHEAEQKPKSCFTKEVNHEEKDSESDASGDKPPGFENVIKEEDLPPMFPTKGDPIVNSKEEELKECDSDASVPPGFENIFKGGNSRTNSSSRSKGNKCSTSFGKYKFKDRKGFSFIDEMNRMIEVGDALGYDVKGCKRSLRKMINEIGKWKNSVDDYFLINVYGPHHQPEKSNLWEFLRYFIQNHNGKIILFGDLNEVRCETERFGSSFSSSDAAIFNSFIQDVGLIDLPMGGRRFTWMNKSGSKLSKLDRFLISDSVLLAHANLQATVLDRDWSDHNPILLLYKKSDFGPIPFKIYHSWFNRSDFDDVVQQAWNSFSTSEEGSILSLHDKVKGLKSHIKLWLSRTKESEESRKKSILASLRSLDEKIDAGNASEEDKILRVNIWHELDNIDKLMVQRKSKYGKVGKTHQLTSIHSLSLLPPAVAKKRYLSVGGSDYGMSAATYMHGVGSTGGFSILVQRVASVDGFTWWAQRVATTAANYQRAKNDFGSLCASGSRRSSMTEGKWLHTKAKDLELNGHTDNVDRSLGCRDVSCGLTTHSLSRILYYSRWFFKTLNLDDMDKTRHWRIIGYNAYTGDGLLDGFDWLVQDIASRVYVLD</sequence>
<dbReference type="SUPFAM" id="SSF56219">
    <property type="entry name" value="DNase I-like"/>
    <property type="match status" value="1"/>
</dbReference>
<dbReference type="PANTHER" id="PTHR33710:SF64">
    <property type="entry name" value="ENDONUCLEASE_EXONUCLEASE_PHOSPHATASE DOMAIN-CONTAINING PROTEIN"/>
    <property type="match status" value="1"/>
</dbReference>
<dbReference type="InterPro" id="IPR027417">
    <property type="entry name" value="P-loop_NTPase"/>
</dbReference>
<dbReference type="InterPro" id="IPR036691">
    <property type="entry name" value="Endo/exonu/phosph_ase_sf"/>
</dbReference>
<gene>
    <name evidence="2" type="ORF">CTI12_AA259010</name>
</gene>
<dbReference type="AlphaFoldDB" id="A0A2U1NJD5"/>
<feature type="compositionally biased region" description="Low complexity" evidence="1">
    <location>
        <begin position="416"/>
        <end position="432"/>
    </location>
</feature>
<keyword evidence="2" id="KW-0695">RNA-directed DNA polymerase</keyword>
<protein>
    <submittedName>
        <fullName evidence="2">RNA-directed DNA polymerase, eukaryota, Reverse transcriptase zinc-binding domain protein</fullName>
    </submittedName>
</protein>
<evidence type="ECO:0000256" key="1">
    <source>
        <dbReference type="SAM" id="MobiDB-lite"/>
    </source>
</evidence>
<keyword evidence="2" id="KW-0548">Nucleotidyltransferase</keyword>
<keyword evidence="3" id="KW-1185">Reference proteome</keyword>
<organism evidence="2 3">
    <name type="scientific">Artemisia annua</name>
    <name type="common">Sweet wormwood</name>
    <dbReference type="NCBI Taxonomy" id="35608"/>
    <lineage>
        <taxon>Eukaryota</taxon>
        <taxon>Viridiplantae</taxon>
        <taxon>Streptophyta</taxon>
        <taxon>Embryophyta</taxon>
        <taxon>Tracheophyta</taxon>
        <taxon>Spermatophyta</taxon>
        <taxon>Magnoliopsida</taxon>
        <taxon>eudicotyledons</taxon>
        <taxon>Gunneridae</taxon>
        <taxon>Pentapetalae</taxon>
        <taxon>asterids</taxon>
        <taxon>campanulids</taxon>
        <taxon>Asterales</taxon>
        <taxon>Asteraceae</taxon>
        <taxon>Asteroideae</taxon>
        <taxon>Anthemideae</taxon>
        <taxon>Artemisiinae</taxon>
        <taxon>Artemisia</taxon>
    </lineage>
</organism>
<dbReference type="Gene3D" id="3.40.50.300">
    <property type="entry name" value="P-loop containing nucleotide triphosphate hydrolases"/>
    <property type="match status" value="1"/>
</dbReference>
<keyword evidence="2" id="KW-0808">Transferase</keyword>
<evidence type="ECO:0000313" key="2">
    <source>
        <dbReference type="EMBL" id="PWA73591.1"/>
    </source>
</evidence>
<dbReference type="PANTHER" id="PTHR33710">
    <property type="entry name" value="BNAC02G09200D PROTEIN"/>
    <property type="match status" value="1"/>
</dbReference>